<organism evidence="1 2">
    <name type="scientific">Paraburkholderia eburnea</name>
    <dbReference type="NCBI Taxonomy" id="1189126"/>
    <lineage>
        <taxon>Bacteria</taxon>
        <taxon>Pseudomonadati</taxon>
        <taxon>Pseudomonadota</taxon>
        <taxon>Betaproteobacteria</taxon>
        <taxon>Burkholderiales</taxon>
        <taxon>Burkholderiaceae</taxon>
        <taxon>Paraburkholderia</taxon>
    </lineage>
</organism>
<name>A0A2S4M9R8_9BURK</name>
<keyword evidence="2" id="KW-1185">Reference proteome</keyword>
<protein>
    <submittedName>
        <fullName evidence="1">Uncharacterized protein</fullName>
    </submittedName>
</protein>
<dbReference type="Proteomes" id="UP000237381">
    <property type="component" value="Unassembled WGS sequence"/>
</dbReference>
<dbReference type="EMBL" id="PQGA01000006">
    <property type="protein sequence ID" value="POR51490.1"/>
    <property type="molecule type" value="Genomic_DNA"/>
</dbReference>
<evidence type="ECO:0000313" key="2">
    <source>
        <dbReference type="Proteomes" id="UP000237381"/>
    </source>
</evidence>
<proteinExistence type="predicted"/>
<sequence>MRAPELPDLAFEIDQFDAMREAMMGCLDMLVVKSVAIQVTRVNAMQDRLLNTGTPGMIQEMMCQARAREALPETHWMVRMRAL</sequence>
<gene>
    <name evidence="1" type="ORF">B0G62_10619</name>
</gene>
<reference evidence="1 2" key="1">
    <citation type="submission" date="2018-01" db="EMBL/GenBank/DDBJ databases">
        <title>Genomic Encyclopedia of Type Strains, Phase III (KMG-III): the genomes of soil and plant-associated and newly described type strains.</title>
        <authorList>
            <person name="Whitman W."/>
        </authorList>
    </citation>
    <scope>NUCLEOTIDE SEQUENCE [LARGE SCALE GENOMIC DNA]</scope>
    <source>
        <strain evidence="1 2">JCM 18070</strain>
    </source>
</reference>
<accession>A0A2S4M9R8</accession>
<evidence type="ECO:0000313" key="1">
    <source>
        <dbReference type="EMBL" id="POR51490.1"/>
    </source>
</evidence>
<dbReference type="AlphaFoldDB" id="A0A2S4M9R8"/>
<comment type="caution">
    <text evidence="1">The sequence shown here is derived from an EMBL/GenBank/DDBJ whole genome shotgun (WGS) entry which is preliminary data.</text>
</comment>